<reference evidence="2 3" key="1">
    <citation type="submission" date="2021-06" db="EMBL/GenBank/DDBJ databases">
        <title>Caerostris extrusa draft genome.</title>
        <authorList>
            <person name="Kono N."/>
            <person name="Arakawa K."/>
        </authorList>
    </citation>
    <scope>NUCLEOTIDE SEQUENCE [LARGE SCALE GENOMIC DNA]</scope>
</reference>
<gene>
    <name evidence="2" type="primary">Ncoa2_1</name>
    <name evidence="2" type="ORF">CEXT_49241</name>
</gene>
<dbReference type="Proteomes" id="UP001054945">
    <property type="component" value="Unassembled WGS sequence"/>
</dbReference>
<accession>A0AAV4XPN2</accession>
<protein>
    <submittedName>
        <fullName evidence="2">Nuclear receptor coactivator 2</fullName>
    </submittedName>
</protein>
<sequence length="519" mass="56910">MLRKLLNNDEDKSFKKNQDLLIQQLLKTEGKVSVDMNNMQPGAPKLGGPSRLLNSTLDNMNSAHLAGQNPMLASMLAQTPRTAPTTVPTSVASAIVSQLPQERLPKNLEKNWCTHLILELQSVAPIPRQSDVVSWGCQQNVQLANYSDLLSNNSQQQASIQNTANLLIDGLAEASRDPNNVVSANDPLLSDILDQVWSMEQDMNMGSDDYAFFKLLEELPETTAPAAPAASPQPPSAHNVQEKLAIQSIQKQLMSFEVQPGPASTSRNSSRFQQQVVMTQPPLTSSSYSLVNQYQTAPPAYSTSNPVQRARAPGIPSIRRQQLLETQRHKLFLQQQFNHKKLLLQQKQQQQQQLALNALNNRQPMPDNIPNLQSPASSPYGENMNDLINNTVAPNVTLQRSTSMPEPQLSPRYSNVQQMPNSVAPPASPSQLSPWPAPATSFLPLSPSRVIPTTTLSHDCPLTCRPSQALIKPGFRELPKTKAKYAAAESHVKCTTFTAGIFCLIKQGLATSNSSSLVK</sequence>
<evidence type="ECO:0000313" key="2">
    <source>
        <dbReference type="EMBL" id="GIY96293.1"/>
    </source>
</evidence>
<name>A0AAV4XPN2_CAEEX</name>
<organism evidence="2 3">
    <name type="scientific">Caerostris extrusa</name>
    <name type="common">Bark spider</name>
    <name type="synonym">Caerostris bankana</name>
    <dbReference type="NCBI Taxonomy" id="172846"/>
    <lineage>
        <taxon>Eukaryota</taxon>
        <taxon>Metazoa</taxon>
        <taxon>Ecdysozoa</taxon>
        <taxon>Arthropoda</taxon>
        <taxon>Chelicerata</taxon>
        <taxon>Arachnida</taxon>
        <taxon>Araneae</taxon>
        <taxon>Araneomorphae</taxon>
        <taxon>Entelegynae</taxon>
        <taxon>Araneoidea</taxon>
        <taxon>Araneidae</taxon>
        <taxon>Caerostris</taxon>
    </lineage>
</organism>
<feature type="region of interest" description="Disordered" evidence="1">
    <location>
        <begin position="399"/>
        <end position="432"/>
    </location>
</feature>
<evidence type="ECO:0000313" key="3">
    <source>
        <dbReference type="Proteomes" id="UP001054945"/>
    </source>
</evidence>
<comment type="caution">
    <text evidence="2">The sequence shown here is derived from an EMBL/GenBank/DDBJ whole genome shotgun (WGS) entry which is preliminary data.</text>
</comment>
<dbReference type="EMBL" id="BPLR01000645">
    <property type="protein sequence ID" value="GIY96293.1"/>
    <property type="molecule type" value="Genomic_DNA"/>
</dbReference>
<keyword evidence="2" id="KW-0675">Receptor</keyword>
<feature type="compositionally biased region" description="Polar residues" evidence="1">
    <location>
        <begin position="399"/>
        <end position="421"/>
    </location>
</feature>
<evidence type="ECO:0000256" key="1">
    <source>
        <dbReference type="SAM" id="MobiDB-lite"/>
    </source>
</evidence>
<proteinExistence type="predicted"/>
<dbReference type="AlphaFoldDB" id="A0AAV4XPN2"/>
<keyword evidence="3" id="KW-1185">Reference proteome</keyword>